<dbReference type="AlphaFoldDB" id="A0A0A9BHK7"/>
<organism evidence="2">
    <name type="scientific">Arundo donax</name>
    <name type="common">Giant reed</name>
    <name type="synonym">Donax arundinaceus</name>
    <dbReference type="NCBI Taxonomy" id="35708"/>
    <lineage>
        <taxon>Eukaryota</taxon>
        <taxon>Viridiplantae</taxon>
        <taxon>Streptophyta</taxon>
        <taxon>Embryophyta</taxon>
        <taxon>Tracheophyta</taxon>
        <taxon>Spermatophyta</taxon>
        <taxon>Magnoliopsida</taxon>
        <taxon>Liliopsida</taxon>
        <taxon>Poales</taxon>
        <taxon>Poaceae</taxon>
        <taxon>PACMAD clade</taxon>
        <taxon>Arundinoideae</taxon>
        <taxon>Arundineae</taxon>
        <taxon>Arundo</taxon>
    </lineage>
</organism>
<name>A0A0A9BHK7_ARUDO</name>
<protein>
    <submittedName>
        <fullName evidence="2">Uncharacterized protein</fullName>
    </submittedName>
</protein>
<reference evidence="2" key="2">
    <citation type="journal article" date="2015" name="Data Brief">
        <title>Shoot transcriptome of the giant reed, Arundo donax.</title>
        <authorList>
            <person name="Barrero R.A."/>
            <person name="Guerrero F.D."/>
            <person name="Moolhuijzen P."/>
            <person name="Goolsby J.A."/>
            <person name="Tidwell J."/>
            <person name="Bellgard S.E."/>
            <person name="Bellgard M.I."/>
        </authorList>
    </citation>
    <scope>NUCLEOTIDE SEQUENCE</scope>
    <source>
        <tissue evidence="2">Shoot tissue taken approximately 20 cm above the soil surface</tissue>
    </source>
</reference>
<feature type="region of interest" description="Disordered" evidence="1">
    <location>
        <begin position="1"/>
        <end position="21"/>
    </location>
</feature>
<evidence type="ECO:0000313" key="2">
    <source>
        <dbReference type="EMBL" id="JAD58787.1"/>
    </source>
</evidence>
<dbReference type="EMBL" id="GBRH01239108">
    <property type="protein sequence ID" value="JAD58787.1"/>
    <property type="molecule type" value="Transcribed_RNA"/>
</dbReference>
<accession>A0A0A9BHK7</accession>
<sequence>MMASSSEAGRWSDTSVRRGLPRPTMKSWICWSSVNVAARQARVRNLLQ</sequence>
<proteinExistence type="predicted"/>
<evidence type="ECO:0000256" key="1">
    <source>
        <dbReference type="SAM" id="MobiDB-lite"/>
    </source>
</evidence>
<reference evidence="2" key="1">
    <citation type="submission" date="2014-09" db="EMBL/GenBank/DDBJ databases">
        <authorList>
            <person name="Magalhaes I.L.F."/>
            <person name="Oliveira U."/>
            <person name="Santos F.R."/>
            <person name="Vidigal T.H.D.A."/>
            <person name="Brescovit A.D."/>
            <person name="Santos A.J."/>
        </authorList>
    </citation>
    <scope>NUCLEOTIDE SEQUENCE</scope>
    <source>
        <tissue evidence="2">Shoot tissue taken approximately 20 cm above the soil surface</tissue>
    </source>
</reference>